<keyword evidence="1" id="KW-1133">Transmembrane helix</keyword>
<dbReference type="Pfam" id="PF24803">
    <property type="entry name" value="DUF7704"/>
    <property type="match status" value="1"/>
</dbReference>
<evidence type="ECO:0000259" key="2">
    <source>
        <dbReference type="Pfam" id="PF24803"/>
    </source>
</evidence>
<feature type="transmembrane region" description="Helical" evidence="1">
    <location>
        <begin position="87"/>
        <end position="107"/>
    </location>
</feature>
<gene>
    <name evidence="3" type="ORF">BT62DRAFT_947964</name>
</gene>
<keyword evidence="1" id="KW-0472">Membrane</keyword>
<organism evidence="3 4">
    <name type="scientific">Guyanagaster necrorhizus</name>
    <dbReference type="NCBI Taxonomy" id="856835"/>
    <lineage>
        <taxon>Eukaryota</taxon>
        <taxon>Fungi</taxon>
        <taxon>Dikarya</taxon>
        <taxon>Basidiomycota</taxon>
        <taxon>Agaricomycotina</taxon>
        <taxon>Agaricomycetes</taxon>
        <taxon>Agaricomycetidae</taxon>
        <taxon>Agaricales</taxon>
        <taxon>Marasmiineae</taxon>
        <taxon>Physalacriaceae</taxon>
        <taxon>Guyanagaster</taxon>
    </lineage>
</organism>
<dbReference type="Proteomes" id="UP000812287">
    <property type="component" value="Unassembled WGS sequence"/>
</dbReference>
<evidence type="ECO:0000256" key="1">
    <source>
        <dbReference type="SAM" id="Phobius"/>
    </source>
</evidence>
<reference evidence="3" key="1">
    <citation type="submission" date="2020-11" db="EMBL/GenBank/DDBJ databases">
        <title>Adaptations for nitrogen fixation in a non-lichenized fungal sporocarp promotes dispersal by wood-feeding termites.</title>
        <authorList>
            <consortium name="DOE Joint Genome Institute"/>
            <person name="Koch R.A."/>
            <person name="Yoon G."/>
            <person name="Arayal U."/>
            <person name="Lail K."/>
            <person name="Amirebrahimi M."/>
            <person name="Labutti K."/>
            <person name="Lipzen A."/>
            <person name="Riley R."/>
            <person name="Barry K."/>
            <person name="Henrissat B."/>
            <person name="Grigoriev I.V."/>
            <person name="Herr J.R."/>
            <person name="Aime M.C."/>
        </authorList>
    </citation>
    <scope>NUCLEOTIDE SEQUENCE</scope>
    <source>
        <strain evidence="3">MCA 3950</strain>
    </source>
</reference>
<feature type="transmembrane region" description="Helical" evidence="1">
    <location>
        <begin position="12"/>
        <end position="36"/>
    </location>
</feature>
<feature type="domain" description="DUF7704" evidence="2">
    <location>
        <begin position="4"/>
        <end position="142"/>
    </location>
</feature>
<accession>A0A9P8AU09</accession>
<sequence>MTLTIPLPYRLFFLYIEPISAISGCIAALNPSFYLGELTLASSFKPDAVRNTQTDIALYQLANLYLLFALNEHLVLSSTSSLKTWRILLLCLLIADLGHLATMAPLGRDAFWKVWEWNAMLWGSIGFVYLGASMRLSFLLGLGFGGGTKS</sequence>
<evidence type="ECO:0000313" key="3">
    <source>
        <dbReference type="EMBL" id="KAG7447785.1"/>
    </source>
</evidence>
<dbReference type="EMBL" id="MU250531">
    <property type="protein sequence ID" value="KAG7447785.1"/>
    <property type="molecule type" value="Genomic_DNA"/>
</dbReference>
<dbReference type="RefSeq" id="XP_043041285.1">
    <property type="nucleotide sequence ID" value="XM_043188048.1"/>
</dbReference>
<name>A0A9P8AU09_9AGAR</name>
<keyword evidence="4" id="KW-1185">Reference proteome</keyword>
<evidence type="ECO:0000313" key="4">
    <source>
        <dbReference type="Proteomes" id="UP000812287"/>
    </source>
</evidence>
<dbReference type="GeneID" id="66110345"/>
<proteinExistence type="predicted"/>
<protein>
    <recommendedName>
        <fullName evidence="2">DUF7704 domain-containing protein</fullName>
    </recommendedName>
</protein>
<feature type="transmembrane region" description="Helical" evidence="1">
    <location>
        <begin position="56"/>
        <end position="75"/>
    </location>
</feature>
<feature type="transmembrane region" description="Helical" evidence="1">
    <location>
        <begin position="119"/>
        <end position="144"/>
    </location>
</feature>
<dbReference type="PANTHER" id="PTHR37019:SF1">
    <property type="entry name" value="EXPERA DOMAIN-CONTAINING PROTEIN"/>
    <property type="match status" value="1"/>
</dbReference>
<dbReference type="InterPro" id="IPR056121">
    <property type="entry name" value="DUF7704"/>
</dbReference>
<keyword evidence="1" id="KW-0812">Transmembrane</keyword>
<dbReference type="PANTHER" id="PTHR37019">
    <property type="entry name" value="CHROMOSOME 1, WHOLE GENOME SHOTGUN SEQUENCE"/>
    <property type="match status" value="1"/>
</dbReference>
<dbReference type="OrthoDB" id="5313995at2759"/>
<comment type="caution">
    <text evidence="3">The sequence shown here is derived from an EMBL/GenBank/DDBJ whole genome shotgun (WGS) entry which is preliminary data.</text>
</comment>
<dbReference type="AlphaFoldDB" id="A0A9P8AU09"/>